<comment type="caution">
    <text evidence="1">The sequence shown here is derived from an EMBL/GenBank/DDBJ whole genome shotgun (WGS) entry which is preliminary data.</text>
</comment>
<accession>A0A0F9HDJ5</accession>
<proteinExistence type="predicted"/>
<dbReference type="EMBL" id="LAZR01017249">
    <property type="protein sequence ID" value="KKM01217.1"/>
    <property type="molecule type" value="Genomic_DNA"/>
</dbReference>
<reference evidence="1" key="1">
    <citation type="journal article" date="2015" name="Nature">
        <title>Complex archaea that bridge the gap between prokaryotes and eukaryotes.</title>
        <authorList>
            <person name="Spang A."/>
            <person name="Saw J.H."/>
            <person name="Jorgensen S.L."/>
            <person name="Zaremba-Niedzwiedzka K."/>
            <person name="Martijn J."/>
            <person name="Lind A.E."/>
            <person name="van Eijk R."/>
            <person name="Schleper C."/>
            <person name="Guy L."/>
            <person name="Ettema T.J."/>
        </authorList>
    </citation>
    <scope>NUCLEOTIDE SEQUENCE</scope>
</reference>
<name>A0A0F9HDJ5_9ZZZZ</name>
<sequence>MGIRQNKIWAIVDCFHRAMTLQHHYESEDVSLEAEAAFSTAFGMAKLVGWDSGADKEFIRFSLNATPFEMLHLGLIRTLNSCWMTKD</sequence>
<evidence type="ECO:0000313" key="1">
    <source>
        <dbReference type="EMBL" id="KKM01217.1"/>
    </source>
</evidence>
<protein>
    <submittedName>
        <fullName evidence="1">Uncharacterized protein</fullName>
    </submittedName>
</protein>
<dbReference type="AlphaFoldDB" id="A0A0F9HDJ5"/>
<gene>
    <name evidence="1" type="ORF">LCGC14_1796670</name>
</gene>
<organism evidence="1">
    <name type="scientific">marine sediment metagenome</name>
    <dbReference type="NCBI Taxonomy" id="412755"/>
    <lineage>
        <taxon>unclassified sequences</taxon>
        <taxon>metagenomes</taxon>
        <taxon>ecological metagenomes</taxon>
    </lineage>
</organism>